<dbReference type="Pfam" id="PF04031">
    <property type="entry name" value="Las1"/>
    <property type="match status" value="1"/>
</dbReference>
<reference evidence="1" key="2">
    <citation type="submission" date="2022-10" db="EMBL/GenBank/DDBJ databases">
        <authorList>
            <consortium name="ENA_rothamsted_submissions"/>
            <consortium name="culmorum"/>
            <person name="King R."/>
        </authorList>
    </citation>
    <scope>NUCLEOTIDE SEQUENCE</scope>
</reference>
<dbReference type="Proteomes" id="UP001153620">
    <property type="component" value="Chromosome 2"/>
</dbReference>
<dbReference type="EMBL" id="OU895878">
    <property type="protein sequence ID" value="CAG9802621.1"/>
    <property type="molecule type" value="Genomic_DNA"/>
</dbReference>
<dbReference type="GO" id="GO:0000460">
    <property type="term" value="P:maturation of 5.8S rRNA"/>
    <property type="evidence" value="ECO:0007669"/>
    <property type="project" value="TreeGrafter"/>
</dbReference>
<dbReference type="GO" id="GO:0004519">
    <property type="term" value="F:endonuclease activity"/>
    <property type="evidence" value="ECO:0007669"/>
    <property type="project" value="InterPro"/>
</dbReference>
<sequence length="523" mass="61373">MDSVNASHKVSCWKNRDEFLEVRKLIFDENTTFENKKKALGVLKAWRIRRGQETPLGILCTLILLDVEVKDNDKPEKIFDSSTLGTLYGSAITKFTNYATSFKLGNNTMYASANQLGIDSFIIDLRHNFAHGRQSFNLDVQRYSHKICMKWIKEYFWDTESDKFRDVDIRYIRYNANLAEELDDIFTFYDLLAEAMLSNIRTFEELKDLSAVSKERWPFVIEYMKEKNLKNFREAFKYFTKILGDIIASKQMRLNPTTFFHVMLTNCDFFMKASILSKDLIIEEVMSDDEEVEITPMKRAKKSNSHSIVNQFQHLIWHIAKNDYLKLLLDMLFQVYLNHAESEVRRKTAHFWIVILLKSYEFYQKYCEFLKIDIMDHKKISPETKSVYSYQLGADLKNVIIFVETQMLPTSLKYSNENVLHLLNTLNEHDDDLNICLSLMPHIYPRLTVEQIESMKQLINIKLSSSRTGAKASSFKENKIYSLVDLQEDSTTKTDSNDKDKIWKLADNEISWSSLPLAFEFKV</sequence>
<evidence type="ECO:0000313" key="2">
    <source>
        <dbReference type="Proteomes" id="UP001153620"/>
    </source>
</evidence>
<dbReference type="GO" id="GO:0090730">
    <property type="term" value="C:Las1 complex"/>
    <property type="evidence" value="ECO:0007669"/>
    <property type="project" value="InterPro"/>
</dbReference>
<dbReference type="GO" id="GO:0030687">
    <property type="term" value="C:preribosome, large subunit precursor"/>
    <property type="evidence" value="ECO:0007669"/>
    <property type="project" value="TreeGrafter"/>
</dbReference>
<organism evidence="1 2">
    <name type="scientific">Chironomus riparius</name>
    <dbReference type="NCBI Taxonomy" id="315576"/>
    <lineage>
        <taxon>Eukaryota</taxon>
        <taxon>Metazoa</taxon>
        <taxon>Ecdysozoa</taxon>
        <taxon>Arthropoda</taxon>
        <taxon>Hexapoda</taxon>
        <taxon>Insecta</taxon>
        <taxon>Pterygota</taxon>
        <taxon>Neoptera</taxon>
        <taxon>Endopterygota</taxon>
        <taxon>Diptera</taxon>
        <taxon>Nematocera</taxon>
        <taxon>Chironomoidea</taxon>
        <taxon>Chironomidae</taxon>
        <taxon>Chironominae</taxon>
        <taxon>Chironomus</taxon>
    </lineage>
</organism>
<dbReference type="InterPro" id="IPR007174">
    <property type="entry name" value="Las1"/>
</dbReference>
<reference evidence="1" key="1">
    <citation type="submission" date="2022-01" db="EMBL/GenBank/DDBJ databases">
        <authorList>
            <person name="King R."/>
        </authorList>
    </citation>
    <scope>NUCLEOTIDE SEQUENCE</scope>
</reference>
<gene>
    <name evidence="1" type="ORF">CHIRRI_LOCUS5527</name>
</gene>
<dbReference type="PANTHER" id="PTHR15002:SF0">
    <property type="entry name" value="RIBOSOMAL BIOGENESIS PROTEIN LAS1L"/>
    <property type="match status" value="1"/>
</dbReference>
<dbReference type="GO" id="GO:0000470">
    <property type="term" value="P:maturation of LSU-rRNA"/>
    <property type="evidence" value="ECO:0007669"/>
    <property type="project" value="TreeGrafter"/>
</dbReference>
<dbReference type="PANTHER" id="PTHR15002">
    <property type="entry name" value="RIBOSOMAL BIOGENESIS PROTEIN LAS1L"/>
    <property type="match status" value="1"/>
</dbReference>
<evidence type="ECO:0000313" key="1">
    <source>
        <dbReference type="EMBL" id="CAG9802621.1"/>
    </source>
</evidence>
<dbReference type="AlphaFoldDB" id="A0A9N9RU97"/>
<proteinExistence type="predicted"/>
<protein>
    <submittedName>
        <fullName evidence="1">Uncharacterized protein</fullName>
    </submittedName>
</protein>
<keyword evidence="2" id="KW-1185">Reference proteome</keyword>
<accession>A0A9N9RU97</accession>
<dbReference type="OrthoDB" id="10263222at2759"/>
<name>A0A9N9RU97_9DIPT</name>